<evidence type="ECO:0000256" key="2">
    <source>
        <dbReference type="SAM" id="Coils"/>
    </source>
</evidence>
<keyword evidence="1" id="KW-0112">Calmodulin-binding</keyword>
<dbReference type="PROSITE" id="PS50096">
    <property type="entry name" value="IQ"/>
    <property type="match status" value="1"/>
</dbReference>
<organism evidence="3 4">
    <name type="scientific">Ambrosia artemisiifolia</name>
    <name type="common">Common ragweed</name>
    <dbReference type="NCBI Taxonomy" id="4212"/>
    <lineage>
        <taxon>Eukaryota</taxon>
        <taxon>Viridiplantae</taxon>
        <taxon>Streptophyta</taxon>
        <taxon>Embryophyta</taxon>
        <taxon>Tracheophyta</taxon>
        <taxon>Spermatophyta</taxon>
        <taxon>Magnoliopsida</taxon>
        <taxon>eudicotyledons</taxon>
        <taxon>Gunneridae</taxon>
        <taxon>Pentapetalae</taxon>
        <taxon>asterids</taxon>
        <taxon>campanulids</taxon>
        <taxon>Asterales</taxon>
        <taxon>Asteraceae</taxon>
        <taxon>Asteroideae</taxon>
        <taxon>Heliantheae alliance</taxon>
        <taxon>Heliantheae</taxon>
        <taxon>Ambrosia</taxon>
    </lineage>
</organism>
<evidence type="ECO:0000313" key="4">
    <source>
        <dbReference type="Proteomes" id="UP001206925"/>
    </source>
</evidence>
<feature type="non-terminal residue" evidence="3">
    <location>
        <position position="147"/>
    </location>
</feature>
<sequence>ARWRCHRSHSYHKRLKKAAIVTQCRWRGKIARKELRQLKTKARDTGALKEAKDKLQKQLEELTWRLQLEKRLRTDLEEAKASEANKFRNSLQSLEKKLEEANATIIKEKEAARKAIEEAPPVIQEKIVVIEDTKTIESLTAEIKDLK</sequence>
<reference evidence="3" key="1">
    <citation type="submission" date="2022-06" db="EMBL/GenBank/DDBJ databases">
        <title>Uncovering the hologenomic basis of an extraordinary plant invasion.</title>
        <authorList>
            <person name="Bieker V.C."/>
            <person name="Martin M.D."/>
            <person name="Gilbert T."/>
            <person name="Hodgins K."/>
            <person name="Battlay P."/>
            <person name="Petersen B."/>
            <person name="Wilson J."/>
        </authorList>
    </citation>
    <scope>NUCLEOTIDE SEQUENCE</scope>
    <source>
        <strain evidence="3">AA19_3_7</strain>
        <tissue evidence="3">Leaf</tissue>
    </source>
</reference>
<feature type="non-terminal residue" evidence="3">
    <location>
        <position position="1"/>
    </location>
</feature>
<name>A0AAD5CJ96_AMBAR</name>
<dbReference type="GO" id="GO:0005516">
    <property type="term" value="F:calmodulin binding"/>
    <property type="evidence" value="ECO:0007669"/>
    <property type="project" value="UniProtKB-KW"/>
</dbReference>
<dbReference type="Gene3D" id="1.20.5.190">
    <property type="match status" value="1"/>
</dbReference>
<dbReference type="Pfam" id="PF00612">
    <property type="entry name" value="IQ"/>
    <property type="match status" value="1"/>
</dbReference>
<keyword evidence="2" id="KW-0175">Coiled coil</keyword>
<accession>A0AAD5CJ96</accession>
<evidence type="ECO:0000256" key="1">
    <source>
        <dbReference type="ARBA" id="ARBA00022860"/>
    </source>
</evidence>
<dbReference type="EMBL" id="JAMZMK010007882">
    <property type="protein sequence ID" value="KAI7742853.1"/>
    <property type="molecule type" value="Genomic_DNA"/>
</dbReference>
<gene>
    <name evidence="3" type="ORF">M8C21_027866</name>
</gene>
<dbReference type="Proteomes" id="UP001206925">
    <property type="component" value="Unassembled WGS sequence"/>
</dbReference>
<dbReference type="AlphaFoldDB" id="A0AAD5CJ96"/>
<protein>
    <submittedName>
        <fullName evidence="3">Uncharacterized protein</fullName>
    </submittedName>
</protein>
<feature type="coiled-coil region" evidence="2">
    <location>
        <begin position="45"/>
        <end position="118"/>
    </location>
</feature>
<evidence type="ECO:0000313" key="3">
    <source>
        <dbReference type="EMBL" id="KAI7742853.1"/>
    </source>
</evidence>
<proteinExistence type="predicted"/>
<keyword evidence="4" id="KW-1185">Reference proteome</keyword>
<comment type="caution">
    <text evidence="3">The sequence shown here is derived from an EMBL/GenBank/DDBJ whole genome shotgun (WGS) entry which is preliminary data.</text>
</comment>
<dbReference type="InterPro" id="IPR000048">
    <property type="entry name" value="IQ_motif_EF-hand-BS"/>
</dbReference>